<evidence type="ECO:0000313" key="13">
    <source>
        <dbReference type="EMBL" id="CCC67397.1"/>
    </source>
</evidence>
<dbReference type="SMART" id="SM00249">
    <property type="entry name" value="PHD"/>
    <property type="match status" value="1"/>
</dbReference>
<accession>G0V7E9</accession>
<protein>
    <recommendedName>
        <fullName evidence="12">Zinc finger PHD-type domain-containing protein</fullName>
    </recommendedName>
</protein>
<name>G0V7E9_NAUCA</name>
<feature type="site" description="Histone H3K4me3 binding" evidence="9">
    <location>
        <position position="143"/>
    </location>
</feature>
<dbReference type="PANTHER" id="PTHR10333:SF103">
    <property type="entry name" value="INHIBITOR OF GROWTH PROTEIN 3"/>
    <property type="match status" value="1"/>
</dbReference>
<dbReference type="InterPro" id="IPR028651">
    <property type="entry name" value="ING_fam"/>
</dbReference>
<dbReference type="GO" id="GO:0032968">
    <property type="term" value="P:positive regulation of transcription elongation by RNA polymerase II"/>
    <property type="evidence" value="ECO:0007669"/>
    <property type="project" value="EnsemblFungi"/>
</dbReference>
<reference evidence="13 14" key="1">
    <citation type="journal article" date="2011" name="Proc. Natl. Acad. Sci. U.S.A.">
        <title>Evolutionary erosion of yeast sex chromosomes by mating-type switching accidents.</title>
        <authorList>
            <person name="Gordon J.L."/>
            <person name="Armisen D."/>
            <person name="Proux-Wera E."/>
            <person name="Oheigeartaigh S.S."/>
            <person name="Byrne K.P."/>
            <person name="Wolfe K.H."/>
        </authorList>
    </citation>
    <scope>NUCLEOTIDE SEQUENCE [LARGE SCALE GENOMIC DNA]</scope>
    <source>
        <strain evidence="14">ATCC 76901 / BCRC 22586 / CBS 4309 / NBRC 1992 / NRRL Y-12630</strain>
    </source>
</reference>
<dbReference type="OrthoDB" id="5411773at2759"/>
<feature type="binding site" evidence="10">
    <location>
        <position position="147"/>
    </location>
    <ligand>
        <name>Zn(2+)</name>
        <dbReference type="ChEBI" id="CHEBI:29105"/>
        <label>2</label>
    </ligand>
</feature>
<dbReference type="GO" id="GO:1990467">
    <property type="term" value="C:NuA3a histone acetyltransferase complex"/>
    <property type="evidence" value="ECO:0007669"/>
    <property type="project" value="EnsemblFungi"/>
</dbReference>
<comment type="similarity">
    <text evidence="2">Belongs to the ING family.</text>
</comment>
<feature type="binding site" evidence="10">
    <location>
        <position position="153"/>
    </location>
    <ligand>
        <name>Zn(2+)</name>
        <dbReference type="ChEBI" id="CHEBI:29105"/>
        <label>1</label>
    </ligand>
</feature>
<evidence type="ECO:0000256" key="10">
    <source>
        <dbReference type="PIRSR" id="PIRSR628651-51"/>
    </source>
</evidence>
<evidence type="ECO:0000256" key="1">
    <source>
        <dbReference type="ARBA" id="ARBA00004123"/>
    </source>
</evidence>
<keyword evidence="8" id="KW-0539">Nucleus</keyword>
<feature type="domain" description="Zinc finger PHD-type" evidence="12">
    <location>
        <begin position="128"/>
        <end position="174"/>
    </location>
</feature>
<keyword evidence="3 10" id="KW-0479">Metal-binding</keyword>
<dbReference type="CDD" id="cd15505">
    <property type="entry name" value="PHD_ING"/>
    <property type="match status" value="1"/>
</dbReference>
<evidence type="ECO:0000256" key="5">
    <source>
        <dbReference type="ARBA" id="ARBA00022833"/>
    </source>
</evidence>
<evidence type="ECO:0000256" key="2">
    <source>
        <dbReference type="ARBA" id="ARBA00010210"/>
    </source>
</evidence>
<dbReference type="Gene3D" id="3.30.40.10">
    <property type="entry name" value="Zinc/RING finger domain, C3HC4 (zinc finger)"/>
    <property type="match status" value="1"/>
</dbReference>
<dbReference type="SUPFAM" id="SSF57903">
    <property type="entry name" value="FYVE/PHD zinc finger"/>
    <property type="match status" value="1"/>
</dbReference>
<dbReference type="GO" id="GO:0005634">
    <property type="term" value="C:nucleus"/>
    <property type="evidence" value="ECO:0007669"/>
    <property type="project" value="UniProtKB-SubCell"/>
</dbReference>
<organism evidence="13 14">
    <name type="scientific">Naumovozyma castellii</name>
    <name type="common">Yeast</name>
    <name type="synonym">Saccharomyces castellii</name>
    <dbReference type="NCBI Taxonomy" id="27288"/>
    <lineage>
        <taxon>Eukaryota</taxon>
        <taxon>Fungi</taxon>
        <taxon>Dikarya</taxon>
        <taxon>Ascomycota</taxon>
        <taxon>Saccharomycotina</taxon>
        <taxon>Saccharomycetes</taxon>
        <taxon>Saccharomycetales</taxon>
        <taxon>Saccharomycetaceae</taxon>
        <taxon>Naumovozyma</taxon>
    </lineage>
</organism>
<feature type="binding site" evidence="10">
    <location>
        <position position="156"/>
    </location>
    <ligand>
        <name>Zn(2+)</name>
        <dbReference type="ChEBI" id="CHEBI:29105"/>
        <label>1</label>
    </ligand>
</feature>
<dbReference type="HOGENOM" id="CLU_074406_1_0_1"/>
<evidence type="ECO:0000256" key="6">
    <source>
        <dbReference type="ARBA" id="ARBA00023015"/>
    </source>
</evidence>
<evidence type="ECO:0000256" key="11">
    <source>
        <dbReference type="SAM" id="MobiDB-lite"/>
    </source>
</evidence>
<evidence type="ECO:0000259" key="12">
    <source>
        <dbReference type="SMART" id="SM00249"/>
    </source>
</evidence>
<sequence>MNALPDIRYNFLGTLDHFPSELIRSLWVIQSLNFKSADETQKTNKDLLPIHLRSKTQYVQDLIQEQIDSLNQYQAALRLQRNIVKTAEPVTPARAINLRNYSKQAATPSQFKIKLHLKKRQEPIVERYCFCNRESYGEMIACDNPNCPYEWFHYDCIGMTQPPKGKWYCSPNCKKQALKSQMQLNNHRKQNKTKKRRKKVI</sequence>
<dbReference type="OMA" id="PCDIVRS"/>
<dbReference type="FunCoup" id="G0V7E9">
    <property type="interactions" value="168"/>
</dbReference>
<dbReference type="KEGG" id="ncs:NCAS_0A08390"/>
<proteinExistence type="inferred from homology"/>
<reference key="2">
    <citation type="submission" date="2011-08" db="EMBL/GenBank/DDBJ databases">
        <title>Genome sequence of Naumovozyma castellii.</title>
        <authorList>
            <person name="Gordon J.L."/>
            <person name="Armisen D."/>
            <person name="Proux-Wera E."/>
            <person name="OhEigeartaigh S.S."/>
            <person name="Byrne K.P."/>
            <person name="Wolfe K.H."/>
        </authorList>
    </citation>
    <scope>NUCLEOTIDE SEQUENCE</scope>
    <source>
        <strain>Type strain:CBS 4309</strain>
    </source>
</reference>
<evidence type="ECO:0000256" key="9">
    <source>
        <dbReference type="PIRSR" id="PIRSR628651-50"/>
    </source>
</evidence>
<dbReference type="InterPro" id="IPR013083">
    <property type="entry name" value="Znf_RING/FYVE/PHD"/>
</dbReference>
<feature type="binding site" evidence="10">
    <location>
        <position position="131"/>
    </location>
    <ligand>
        <name>Zn(2+)</name>
        <dbReference type="ChEBI" id="CHEBI:29105"/>
        <label>1</label>
    </ligand>
</feature>
<dbReference type="InterPro" id="IPR001965">
    <property type="entry name" value="Znf_PHD"/>
</dbReference>
<dbReference type="GO" id="GO:0008270">
    <property type="term" value="F:zinc ion binding"/>
    <property type="evidence" value="ECO:0007669"/>
    <property type="project" value="UniProtKB-KW"/>
</dbReference>
<feature type="site" description="Histone H3K4me3 binding" evidence="9">
    <location>
        <position position="151"/>
    </location>
</feature>
<keyword evidence="7" id="KW-0804">Transcription</keyword>
<evidence type="ECO:0000256" key="8">
    <source>
        <dbReference type="ARBA" id="ARBA00023242"/>
    </source>
</evidence>
<feature type="binding site" evidence="10">
    <location>
        <position position="142"/>
    </location>
    <ligand>
        <name>Zn(2+)</name>
        <dbReference type="ChEBI" id="CHEBI:29105"/>
        <label>2</label>
    </ligand>
</feature>
<evidence type="ECO:0000256" key="3">
    <source>
        <dbReference type="ARBA" id="ARBA00022723"/>
    </source>
</evidence>
<dbReference type="GO" id="GO:0140002">
    <property type="term" value="F:histone H3K4me3 reader activity"/>
    <property type="evidence" value="ECO:0007669"/>
    <property type="project" value="EnsemblFungi"/>
</dbReference>
<dbReference type="GO" id="GO:0004402">
    <property type="term" value="F:histone acetyltransferase activity"/>
    <property type="evidence" value="ECO:0007669"/>
    <property type="project" value="EnsemblFungi"/>
</dbReference>
<dbReference type="STRING" id="1064592.G0V7E9"/>
<dbReference type="PANTHER" id="PTHR10333">
    <property type="entry name" value="INHIBITOR OF GROWTH PROTEIN"/>
    <property type="match status" value="1"/>
</dbReference>
<evidence type="ECO:0000313" key="14">
    <source>
        <dbReference type="Proteomes" id="UP000001640"/>
    </source>
</evidence>
<dbReference type="AlphaFoldDB" id="G0V7E9"/>
<dbReference type="eggNOG" id="KOG1973">
    <property type="taxonomic scope" value="Eukaryota"/>
</dbReference>
<dbReference type="Proteomes" id="UP000001640">
    <property type="component" value="Chromosome 1"/>
</dbReference>
<keyword evidence="4" id="KW-0863">Zinc-finger</keyword>
<dbReference type="RefSeq" id="XP_003673778.1">
    <property type="nucleotide sequence ID" value="XM_003673730.1"/>
</dbReference>
<gene>
    <name evidence="13" type="primary">NCAS0A08390</name>
    <name evidence="13" type="ordered locus">NCAS_0A08390</name>
</gene>
<feature type="region of interest" description="Disordered" evidence="11">
    <location>
        <begin position="182"/>
        <end position="201"/>
    </location>
</feature>
<keyword evidence="5 10" id="KW-0862">Zinc</keyword>
<feature type="binding site" evidence="10">
    <location>
        <position position="169"/>
    </location>
    <ligand>
        <name>Zn(2+)</name>
        <dbReference type="ChEBI" id="CHEBI:29105"/>
        <label>2</label>
    </ligand>
</feature>
<dbReference type="InParanoid" id="G0V7E9"/>
<evidence type="ECO:0000256" key="7">
    <source>
        <dbReference type="ARBA" id="ARBA00023163"/>
    </source>
</evidence>
<comment type="subcellular location">
    <subcellularLocation>
        <location evidence="1">Nucleus</location>
    </subcellularLocation>
</comment>
<dbReference type="GeneID" id="96900876"/>
<feature type="compositionally biased region" description="Basic residues" evidence="11">
    <location>
        <begin position="186"/>
        <end position="201"/>
    </location>
</feature>
<feature type="binding site" evidence="10">
    <location>
        <position position="173"/>
    </location>
    <ligand>
        <name>Zn(2+)</name>
        <dbReference type="ChEBI" id="CHEBI:29105"/>
        <label>2</label>
    </ligand>
</feature>
<evidence type="ECO:0000256" key="4">
    <source>
        <dbReference type="ARBA" id="ARBA00022771"/>
    </source>
</evidence>
<keyword evidence="14" id="KW-1185">Reference proteome</keyword>
<dbReference type="EMBL" id="HE576752">
    <property type="protein sequence ID" value="CCC67397.1"/>
    <property type="molecule type" value="Genomic_DNA"/>
</dbReference>
<dbReference type="InterPro" id="IPR011011">
    <property type="entry name" value="Znf_FYVE_PHD"/>
</dbReference>
<feature type="binding site" evidence="10">
    <location>
        <position position="129"/>
    </location>
    <ligand>
        <name>Zn(2+)</name>
        <dbReference type="ChEBI" id="CHEBI:29105"/>
        <label>1</label>
    </ligand>
</feature>
<feature type="site" description="Histone H3K4me3 binding" evidence="9">
    <location>
        <position position="128"/>
    </location>
</feature>
<keyword evidence="6" id="KW-0805">Transcription regulation</keyword>
<feature type="site" description="Histone H3K4me3 binding" evidence="9">
    <location>
        <position position="139"/>
    </location>
</feature>